<dbReference type="RefSeq" id="WP_144871564.1">
    <property type="nucleotide sequence ID" value="NZ_LR213943.1"/>
</dbReference>
<sequence>MSQQEFYLIGAMAIVTFLIRYPLLAISNHIRLPRQIIEALNYLPPAVLTAIIVPAVLMPTGDEIILSYSNAKLVGAIASVVVGWRTKNLLATIMCGMLVFTVWQWLFSP</sequence>
<reference evidence="2 3" key="1">
    <citation type="submission" date="2019-01" db="EMBL/GenBank/DDBJ databases">
        <authorList>
            <person name="Brito A."/>
        </authorList>
    </citation>
    <scope>NUCLEOTIDE SEQUENCE [LARGE SCALE GENOMIC DNA]</scope>
    <source>
        <strain evidence="2">1</strain>
    </source>
</reference>
<dbReference type="Proteomes" id="UP000320055">
    <property type="component" value="Unassembled WGS sequence"/>
</dbReference>
<keyword evidence="1" id="KW-0472">Membrane</keyword>
<organism evidence="2 3">
    <name type="scientific">Hyella patelloides LEGE 07179</name>
    <dbReference type="NCBI Taxonomy" id="945734"/>
    <lineage>
        <taxon>Bacteria</taxon>
        <taxon>Bacillati</taxon>
        <taxon>Cyanobacteriota</taxon>
        <taxon>Cyanophyceae</taxon>
        <taxon>Pleurocapsales</taxon>
        <taxon>Hyellaceae</taxon>
        <taxon>Hyella</taxon>
    </lineage>
</organism>
<dbReference type="AlphaFoldDB" id="A0A563VPB9"/>
<name>A0A563VPB9_9CYAN</name>
<dbReference type="OrthoDB" id="515103at2"/>
<evidence type="ECO:0000313" key="2">
    <source>
        <dbReference type="EMBL" id="VEP13312.1"/>
    </source>
</evidence>
<keyword evidence="1" id="KW-0812">Transmembrane</keyword>
<feature type="transmembrane region" description="Helical" evidence="1">
    <location>
        <begin position="64"/>
        <end position="82"/>
    </location>
</feature>
<accession>A0A563VPB9</accession>
<protein>
    <submittedName>
        <fullName evidence="2">Branched-chain amino acid transport</fullName>
    </submittedName>
</protein>
<feature type="transmembrane region" description="Helical" evidence="1">
    <location>
        <begin position="39"/>
        <end position="58"/>
    </location>
</feature>
<dbReference type="InterPro" id="IPR008407">
    <property type="entry name" value="Brnchd-chn_aa_trnsp_AzlD"/>
</dbReference>
<gene>
    <name evidence="2" type="ORF">H1P_1930013</name>
</gene>
<evidence type="ECO:0000313" key="3">
    <source>
        <dbReference type="Proteomes" id="UP000320055"/>
    </source>
</evidence>
<keyword evidence="1" id="KW-1133">Transmembrane helix</keyword>
<feature type="transmembrane region" description="Helical" evidence="1">
    <location>
        <begin position="6"/>
        <end position="27"/>
    </location>
</feature>
<feature type="transmembrane region" description="Helical" evidence="1">
    <location>
        <begin position="89"/>
        <end position="107"/>
    </location>
</feature>
<proteinExistence type="predicted"/>
<evidence type="ECO:0000256" key="1">
    <source>
        <dbReference type="SAM" id="Phobius"/>
    </source>
</evidence>
<dbReference type="EMBL" id="CAACVJ010000105">
    <property type="protein sequence ID" value="VEP13312.1"/>
    <property type="molecule type" value="Genomic_DNA"/>
</dbReference>
<dbReference type="Pfam" id="PF05437">
    <property type="entry name" value="AzlD"/>
    <property type="match status" value="1"/>
</dbReference>
<keyword evidence="3" id="KW-1185">Reference proteome</keyword>